<feature type="domain" description="Histidine kinase" evidence="5">
    <location>
        <begin position="219"/>
        <end position="442"/>
    </location>
</feature>
<dbReference type="InterPro" id="IPR036890">
    <property type="entry name" value="HATPase_C_sf"/>
</dbReference>
<dbReference type="SUPFAM" id="SSF52172">
    <property type="entry name" value="CheY-like"/>
    <property type="match status" value="1"/>
</dbReference>
<keyword evidence="7" id="KW-0418">Kinase</keyword>
<evidence type="ECO:0000256" key="3">
    <source>
        <dbReference type="ARBA" id="ARBA00022553"/>
    </source>
</evidence>
<evidence type="ECO:0000256" key="2">
    <source>
        <dbReference type="ARBA" id="ARBA00012438"/>
    </source>
</evidence>
<dbReference type="EC" id="2.7.13.3" evidence="2"/>
<dbReference type="InterPro" id="IPR005467">
    <property type="entry name" value="His_kinase_dom"/>
</dbReference>
<reference evidence="7 8" key="1">
    <citation type="submission" date="2015-05" db="EMBL/GenBank/DDBJ databases">
        <title>Genome assembly of Archangium gephyra DSM 2261.</title>
        <authorList>
            <person name="Sharma G."/>
            <person name="Subramanian S."/>
        </authorList>
    </citation>
    <scope>NUCLEOTIDE SEQUENCE [LARGE SCALE GENOMIC DNA]</scope>
    <source>
        <strain evidence="7 8">DSM 2261</strain>
    </source>
</reference>
<evidence type="ECO:0000259" key="6">
    <source>
        <dbReference type="PROSITE" id="PS50110"/>
    </source>
</evidence>
<dbReference type="Gene3D" id="3.30.450.20">
    <property type="entry name" value="PAS domain"/>
    <property type="match status" value="1"/>
</dbReference>
<dbReference type="PANTHER" id="PTHR43065">
    <property type="entry name" value="SENSOR HISTIDINE KINASE"/>
    <property type="match status" value="1"/>
</dbReference>
<dbReference type="Pfam" id="PF00512">
    <property type="entry name" value="HisKA"/>
    <property type="match status" value="1"/>
</dbReference>
<dbReference type="SUPFAM" id="SSF55874">
    <property type="entry name" value="ATPase domain of HSP90 chaperone/DNA topoisomerase II/histidine kinase"/>
    <property type="match status" value="1"/>
</dbReference>
<dbReference type="Pfam" id="PF02518">
    <property type="entry name" value="HATPase_c"/>
    <property type="match status" value="1"/>
</dbReference>
<proteinExistence type="predicted"/>
<dbReference type="InterPro" id="IPR004358">
    <property type="entry name" value="Sig_transdc_His_kin-like_C"/>
</dbReference>
<dbReference type="Pfam" id="PF08448">
    <property type="entry name" value="PAS_4"/>
    <property type="match status" value="1"/>
</dbReference>
<keyword evidence="7" id="KW-0808">Transferase</keyword>
<dbReference type="CDD" id="cd00156">
    <property type="entry name" value="REC"/>
    <property type="match status" value="1"/>
</dbReference>
<dbReference type="InterPro" id="IPR003594">
    <property type="entry name" value="HATPase_dom"/>
</dbReference>
<dbReference type="PROSITE" id="PS50109">
    <property type="entry name" value="HIS_KIN"/>
    <property type="match status" value="1"/>
</dbReference>
<evidence type="ECO:0000259" key="5">
    <source>
        <dbReference type="PROSITE" id="PS50109"/>
    </source>
</evidence>
<dbReference type="InterPro" id="IPR035965">
    <property type="entry name" value="PAS-like_dom_sf"/>
</dbReference>
<dbReference type="InterPro" id="IPR011006">
    <property type="entry name" value="CheY-like_superfamily"/>
</dbReference>
<evidence type="ECO:0000313" key="7">
    <source>
        <dbReference type="EMBL" id="AKI99866.1"/>
    </source>
</evidence>
<dbReference type="InterPro" id="IPR013656">
    <property type="entry name" value="PAS_4"/>
</dbReference>
<accession>A0AAC8TBE6</accession>
<evidence type="ECO:0000313" key="8">
    <source>
        <dbReference type="Proteomes" id="UP000035579"/>
    </source>
</evidence>
<dbReference type="PROSITE" id="PS50110">
    <property type="entry name" value="RESPONSE_REGULATORY"/>
    <property type="match status" value="1"/>
</dbReference>
<feature type="modified residue" description="4-aspartylphosphate" evidence="4">
    <location>
        <position position="512"/>
    </location>
</feature>
<dbReference type="CDD" id="cd00082">
    <property type="entry name" value="HisKA"/>
    <property type="match status" value="1"/>
</dbReference>
<name>A0AAC8TBE6_9BACT</name>
<gene>
    <name evidence="7" type="ORF">AA314_01493</name>
</gene>
<dbReference type="PANTHER" id="PTHR43065:SF50">
    <property type="entry name" value="HISTIDINE KINASE"/>
    <property type="match status" value="1"/>
</dbReference>
<evidence type="ECO:0000256" key="4">
    <source>
        <dbReference type="PROSITE-ProRule" id="PRU00169"/>
    </source>
</evidence>
<dbReference type="InterPro" id="IPR001789">
    <property type="entry name" value="Sig_transdc_resp-reg_receiver"/>
</dbReference>
<dbReference type="Proteomes" id="UP000035579">
    <property type="component" value="Chromosome"/>
</dbReference>
<dbReference type="SMART" id="SM00388">
    <property type="entry name" value="HisKA"/>
    <property type="match status" value="1"/>
</dbReference>
<dbReference type="SMART" id="SM00387">
    <property type="entry name" value="HATPase_c"/>
    <property type="match status" value="1"/>
</dbReference>
<feature type="domain" description="Response regulatory" evidence="6">
    <location>
        <begin position="463"/>
        <end position="579"/>
    </location>
</feature>
<dbReference type="Gene3D" id="1.10.287.130">
    <property type="match status" value="1"/>
</dbReference>
<comment type="catalytic activity">
    <reaction evidence="1">
        <text>ATP + protein L-histidine = ADP + protein N-phospho-L-histidine.</text>
        <dbReference type="EC" id="2.7.13.3"/>
    </reaction>
</comment>
<dbReference type="AlphaFoldDB" id="A0AAC8TBE6"/>
<dbReference type="EMBL" id="CP011509">
    <property type="protein sequence ID" value="AKI99866.1"/>
    <property type="molecule type" value="Genomic_DNA"/>
</dbReference>
<dbReference type="GO" id="GO:0000155">
    <property type="term" value="F:phosphorelay sensor kinase activity"/>
    <property type="evidence" value="ECO:0007669"/>
    <property type="project" value="InterPro"/>
</dbReference>
<dbReference type="Gene3D" id="3.30.565.10">
    <property type="entry name" value="Histidine kinase-like ATPase, C-terminal domain"/>
    <property type="match status" value="1"/>
</dbReference>
<organism evidence="7 8">
    <name type="scientific">Archangium gephyra</name>
    <dbReference type="NCBI Taxonomy" id="48"/>
    <lineage>
        <taxon>Bacteria</taxon>
        <taxon>Pseudomonadati</taxon>
        <taxon>Myxococcota</taxon>
        <taxon>Myxococcia</taxon>
        <taxon>Myxococcales</taxon>
        <taxon>Cystobacterineae</taxon>
        <taxon>Archangiaceae</taxon>
        <taxon>Archangium</taxon>
    </lineage>
</organism>
<dbReference type="SMART" id="SM00448">
    <property type="entry name" value="REC"/>
    <property type="match status" value="1"/>
</dbReference>
<dbReference type="InterPro" id="IPR003661">
    <property type="entry name" value="HisK_dim/P_dom"/>
</dbReference>
<dbReference type="PRINTS" id="PR00344">
    <property type="entry name" value="BCTRLSENSOR"/>
</dbReference>
<dbReference type="Gene3D" id="3.40.50.2300">
    <property type="match status" value="1"/>
</dbReference>
<dbReference type="InterPro" id="IPR036097">
    <property type="entry name" value="HisK_dim/P_sf"/>
</dbReference>
<evidence type="ECO:0000256" key="1">
    <source>
        <dbReference type="ARBA" id="ARBA00000085"/>
    </source>
</evidence>
<sequence>MWLPAPFSCPAGAGPPRATGAEGRLDVRCESPLAAPTPARPEGDGDALLSALAELERASPDGCLVLRALRDDAGAIADFEWVFANASADRLLARFSGPLVGRRMLETFPSPRARAYFTVYRQVVDQGQPCVLEVSLPGEQEAWLRVTLTRFQDGLVARLQDISPSKRSERERDSLLVRAHTERREAEALVRQQAGELSAAREKLVQTERLSVAGQLAAGVGHEINNPLAFVTGNLHVALEQLTGVARELGPPVAERLRETVQALEDARRGAERIRTIVKDLRTLARTDDTRLGPVDVHAALEFSVSLAMPHLRHRARVERHYGAVPRVRANEARLGQVFLNLLVNAAQAIPEGNVAGHRVVLVTRREEERVVVEVRDSGVGMGPEVLARIFEPFFTTKAQGDGLGLGLSICLGIIHSMGGELKAESEPGRGSTFRVTLPVSEEQGAPASAPAHTVADVQARKRVLVIDDEPGIGSVMKRILGRVHEVTVVQSGREALALLEKDDGFDRVFCDLMMADLTGMDLHARLAERHSACLSRFVFMTGGGFTTRAREFLKEVSVPRIDKPFEAEVIRALVAQAPPRRGT</sequence>
<protein>
    <recommendedName>
        <fullName evidence="2">histidine kinase</fullName>
        <ecNumber evidence="2">2.7.13.3</ecNumber>
    </recommendedName>
</protein>
<dbReference type="SUPFAM" id="SSF47384">
    <property type="entry name" value="Homodimeric domain of signal transducing histidine kinase"/>
    <property type="match status" value="1"/>
</dbReference>
<keyword evidence="3 4" id="KW-0597">Phosphoprotein</keyword>
<dbReference type="KEGG" id="age:AA314_01493"/>
<dbReference type="Pfam" id="PF00072">
    <property type="entry name" value="Response_reg"/>
    <property type="match status" value="1"/>
</dbReference>
<dbReference type="SUPFAM" id="SSF55785">
    <property type="entry name" value="PYP-like sensor domain (PAS domain)"/>
    <property type="match status" value="1"/>
</dbReference>